<accession>E3USR3</accession>
<geneLocation type="plasmid" evidence="1">
    <name>pLG1</name>
</geneLocation>
<dbReference type="AlphaFoldDB" id="E3USR3"/>
<sequence>MMKTQHKLLTVKEVVQILVDKEVISEKVAEALLIPRYWTIETPLVEDAPTMLFEDLVKIAGYELHYQENMETYENEYWLTKLEN</sequence>
<gene>
    <name evidence="1" type="ORF">pLG1-0010</name>
</gene>
<keyword evidence="1" id="KW-0614">Plasmid</keyword>
<protein>
    <submittedName>
        <fullName evidence="1">Uncharacterized protein</fullName>
    </submittedName>
</protein>
<dbReference type="EMBL" id="HM565183">
    <property type="protein sequence ID" value="ADO66862.1"/>
    <property type="molecule type" value="Genomic_DNA"/>
</dbReference>
<proteinExistence type="predicted"/>
<reference evidence="1" key="1">
    <citation type="journal article" date="2011" name="Int. J. Med. Microbiol.">
        <title>A multiresistance megaplasmid pLG1 bearing a hylEfm genomic island in hospital Enterococcus faecium isolates.</title>
        <authorList>
            <person name="Laverde Gomez J.A."/>
            <person name="van Schaik W."/>
            <person name="Freitas A.R."/>
            <person name="Coque T.M."/>
            <person name="Weaver K.E."/>
            <person name="Francia M.V."/>
            <person name="Witte W."/>
            <person name="Werner G."/>
        </authorList>
    </citation>
    <scope>NUCLEOTIDE SEQUENCE</scope>
    <source>
        <strain evidence="1">64/3xUW2774</strain>
        <plasmid evidence="1">pLG1</plasmid>
    </source>
</reference>
<evidence type="ECO:0000313" key="1">
    <source>
        <dbReference type="EMBL" id="ADO66862.1"/>
    </source>
</evidence>
<name>E3USR3_ENTFC</name>
<organism evidence="1">
    <name type="scientific">Enterococcus faecium</name>
    <name type="common">Streptococcus faecium</name>
    <dbReference type="NCBI Taxonomy" id="1352"/>
    <lineage>
        <taxon>Bacteria</taxon>
        <taxon>Bacillati</taxon>
        <taxon>Bacillota</taxon>
        <taxon>Bacilli</taxon>
        <taxon>Lactobacillales</taxon>
        <taxon>Enterococcaceae</taxon>
        <taxon>Enterococcus</taxon>
    </lineage>
</organism>